<dbReference type="Gene3D" id="1.20.1540.10">
    <property type="entry name" value="Rhomboid-like"/>
    <property type="match status" value="1"/>
</dbReference>
<dbReference type="AlphaFoldDB" id="A0A8I0DSF1"/>
<evidence type="ECO:0000256" key="3">
    <source>
        <dbReference type="ARBA" id="ARBA00022989"/>
    </source>
</evidence>
<protein>
    <recommendedName>
        <fullName evidence="8">Rhomboid family intramembrane serine protease</fullName>
    </recommendedName>
</protein>
<organism evidence="6 7">
    <name type="scientific">Blautia segnis</name>
    <dbReference type="NCBI Taxonomy" id="2763030"/>
    <lineage>
        <taxon>Bacteria</taxon>
        <taxon>Bacillati</taxon>
        <taxon>Bacillota</taxon>
        <taxon>Clostridia</taxon>
        <taxon>Lachnospirales</taxon>
        <taxon>Lachnospiraceae</taxon>
        <taxon>Blautia</taxon>
    </lineage>
</organism>
<keyword evidence="2 5" id="KW-0812">Transmembrane</keyword>
<keyword evidence="7" id="KW-1185">Reference proteome</keyword>
<keyword evidence="4 5" id="KW-0472">Membrane</keyword>
<feature type="transmembrane region" description="Helical" evidence="5">
    <location>
        <begin position="99"/>
        <end position="121"/>
    </location>
</feature>
<dbReference type="InterPro" id="IPR035952">
    <property type="entry name" value="Rhomboid-like_sf"/>
</dbReference>
<comment type="caution">
    <text evidence="6">The sequence shown here is derived from an EMBL/GenBank/DDBJ whole genome shotgun (WGS) entry which is preliminary data.</text>
</comment>
<feature type="transmembrane region" description="Helical" evidence="5">
    <location>
        <begin position="133"/>
        <end position="158"/>
    </location>
</feature>
<dbReference type="EMBL" id="JACOOT010000025">
    <property type="protein sequence ID" value="MBC5651667.1"/>
    <property type="molecule type" value="Genomic_DNA"/>
</dbReference>
<dbReference type="Proteomes" id="UP000652847">
    <property type="component" value="Unassembled WGS sequence"/>
</dbReference>
<reference evidence="6 7" key="1">
    <citation type="submission" date="2020-08" db="EMBL/GenBank/DDBJ databases">
        <title>Genome public.</title>
        <authorList>
            <person name="Liu C."/>
            <person name="Sun Q."/>
        </authorList>
    </citation>
    <scope>NUCLEOTIDE SEQUENCE [LARGE SCALE GENOMIC DNA]</scope>
    <source>
        <strain evidence="6 7">BX17</strain>
    </source>
</reference>
<comment type="subcellular location">
    <subcellularLocation>
        <location evidence="1">Membrane</location>
        <topology evidence="1">Multi-pass membrane protein</topology>
    </subcellularLocation>
</comment>
<keyword evidence="3 5" id="KW-1133">Transmembrane helix</keyword>
<evidence type="ECO:0000313" key="6">
    <source>
        <dbReference type="EMBL" id="MBC5651667.1"/>
    </source>
</evidence>
<evidence type="ECO:0000256" key="5">
    <source>
        <dbReference type="SAM" id="Phobius"/>
    </source>
</evidence>
<evidence type="ECO:0000313" key="7">
    <source>
        <dbReference type="Proteomes" id="UP000652847"/>
    </source>
</evidence>
<feature type="transmembrane region" description="Helical" evidence="5">
    <location>
        <begin position="64"/>
        <end position="87"/>
    </location>
</feature>
<evidence type="ECO:0008006" key="8">
    <source>
        <dbReference type="Google" id="ProtNLM"/>
    </source>
</evidence>
<evidence type="ECO:0000256" key="4">
    <source>
        <dbReference type="ARBA" id="ARBA00023136"/>
    </source>
</evidence>
<evidence type="ECO:0000256" key="2">
    <source>
        <dbReference type="ARBA" id="ARBA00022692"/>
    </source>
</evidence>
<dbReference type="RefSeq" id="WP_117853917.1">
    <property type="nucleotide sequence ID" value="NZ_JACOOT010000025.1"/>
</dbReference>
<feature type="transmembrane region" description="Helical" evidence="5">
    <location>
        <begin position="189"/>
        <end position="206"/>
    </location>
</feature>
<name>A0A8I0DSF1_9FIRM</name>
<feature type="transmembrane region" description="Helical" evidence="5">
    <location>
        <begin position="21"/>
        <end position="44"/>
    </location>
</feature>
<sequence length="285" mass="33018">MKFIDKWERKYGRFGIPNLTVYIIVCYVIGYALTIINPSLLNWLSLEPAYILRGQIWRLVTWVLYPPSTAGVLWFAIAVLFFYYPIGTSLERTIGTFKYTLYIFSGILFTIIGAFILYFLLGGNVLVGSVFSTYYISLSTFLAYAMCYPDMSVLLMFIIPVKMKWMAVFYVVIVAYEMIQYIMAGAWYLVIPIVASLLNFIIFYFGSKDFSRYNPKEVHRRNEFRRAMEPRGRTGSGGGALTKHKCAICGRTELDDPNLEFRFCSRCNGNYEYCQDHLFTHTHVK</sequence>
<dbReference type="SUPFAM" id="SSF144091">
    <property type="entry name" value="Rhomboid-like"/>
    <property type="match status" value="1"/>
</dbReference>
<accession>A0A8I0DSF1</accession>
<dbReference type="GO" id="GO:0016020">
    <property type="term" value="C:membrane"/>
    <property type="evidence" value="ECO:0007669"/>
    <property type="project" value="UniProtKB-SubCell"/>
</dbReference>
<evidence type="ECO:0000256" key="1">
    <source>
        <dbReference type="ARBA" id="ARBA00004141"/>
    </source>
</evidence>
<gene>
    <name evidence="6" type="ORF">H8S54_11220</name>
</gene>
<proteinExistence type="predicted"/>